<proteinExistence type="inferred from homology"/>
<dbReference type="GO" id="GO:0008897">
    <property type="term" value="F:holo-[acyl-carrier-protein] synthase activity"/>
    <property type="evidence" value="ECO:0007669"/>
    <property type="project" value="UniProtKB-UniRule"/>
</dbReference>
<feature type="domain" description="4'-phosphopantetheinyl transferase" evidence="9">
    <location>
        <begin position="4"/>
        <end position="91"/>
    </location>
</feature>
<keyword evidence="3 8" id="KW-0479">Metal-binding</keyword>
<dbReference type="EMBL" id="VYWW01000008">
    <property type="protein sequence ID" value="KAA9323515.1"/>
    <property type="molecule type" value="Genomic_DNA"/>
</dbReference>
<dbReference type="OrthoDB" id="517356at2"/>
<evidence type="ECO:0000256" key="7">
    <source>
        <dbReference type="ARBA" id="ARBA00023160"/>
    </source>
</evidence>
<keyword evidence="8" id="KW-0963">Cytoplasm</keyword>
<comment type="similarity">
    <text evidence="8">Belongs to the P-Pant transferase superfamily. AcpS family.</text>
</comment>
<comment type="cofactor">
    <cofactor evidence="8">
        <name>Mg(2+)</name>
        <dbReference type="ChEBI" id="CHEBI:18420"/>
    </cofactor>
</comment>
<evidence type="ECO:0000256" key="3">
    <source>
        <dbReference type="ARBA" id="ARBA00022723"/>
    </source>
</evidence>
<evidence type="ECO:0000256" key="8">
    <source>
        <dbReference type="HAMAP-Rule" id="MF_00101"/>
    </source>
</evidence>
<dbReference type="NCBIfam" id="TIGR00516">
    <property type="entry name" value="acpS"/>
    <property type="match status" value="1"/>
</dbReference>
<evidence type="ECO:0000256" key="4">
    <source>
        <dbReference type="ARBA" id="ARBA00022832"/>
    </source>
</evidence>
<accession>A0A5N1ID35</accession>
<dbReference type="GO" id="GO:0006633">
    <property type="term" value="P:fatty acid biosynthetic process"/>
    <property type="evidence" value="ECO:0007669"/>
    <property type="project" value="UniProtKB-UniRule"/>
</dbReference>
<dbReference type="GO" id="GO:0000287">
    <property type="term" value="F:magnesium ion binding"/>
    <property type="evidence" value="ECO:0007669"/>
    <property type="project" value="UniProtKB-UniRule"/>
</dbReference>
<dbReference type="InterPro" id="IPR037143">
    <property type="entry name" value="4-PPantetheinyl_Trfase_dom_sf"/>
</dbReference>
<comment type="caution">
    <text evidence="10">The sequence shown here is derived from an EMBL/GenBank/DDBJ whole genome shotgun (WGS) entry which is preliminary data.</text>
</comment>
<sequence length="145" mass="16923">MFHSIGSDITHLSRFEKMTKRDLFAKKVLTPKELQVYHALKGRRQLEFLAGRFSVKESFSKAWGTGLGEVSFQDVETLNASNGRPITTSTLYNGRILVTISHDLDTCITFVELEDYKWYQQFIGRLKSKLTYLRLKRTYKKKKHI</sequence>
<dbReference type="GO" id="GO:0005737">
    <property type="term" value="C:cytoplasm"/>
    <property type="evidence" value="ECO:0007669"/>
    <property type="project" value="UniProtKB-SubCell"/>
</dbReference>
<evidence type="ECO:0000256" key="1">
    <source>
        <dbReference type="ARBA" id="ARBA00022516"/>
    </source>
</evidence>
<dbReference type="NCBIfam" id="TIGR00556">
    <property type="entry name" value="pantethn_trn"/>
    <property type="match status" value="1"/>
</dbReference>
<keyword evidence="2 8" id="KW-0808">Transferase</keyword>
<evidence type="ECO:0000313" key="10">
    <source>
        <dbReference type="EMBL" id="KAA9323515.1"/>
    </source>
</evidence>
<feature type="binding site" evidence="8">
    <location>
        <position position="8"/>
    </location>
    <ligand>
        <name>Mg(2+)</name>
        <dbReference type="ChEBI" id="CHEBI:18420"/>
    </ligand>
</feature>
<dbReference type="SUPFAM" id="SSF56214">
    <property type="entry name" value="4'-phosphopantetheinyl transferase"/>
    <property type="match status" value="1"/>
</dbReference>
<dbReference type="InterPro" id="IPR008278">
    <property type="entry name" value="4-PPantetheinyl_Trfase_dom"/>
</dbReference>
<protein>
    <recommendedName>
        <fullName evidence="8">Holo-[acyl-carrier-protein] synthase</fullName>
        <shortName evidence="8">Holo-ACP synthase</shortName>
        <ecNumber evidence="8">2.7.8.7</ecNumber>
    </recommendedName>
    <alternativeName>
        <fullName evidence="8">4'-phosphopantetheinyl transferase AcpS</fullName>
    </alternativeName>
</protein>
<comment type="function">
    <text evidence="8">Transfers the 4'-phosphopantetheine moiety from coenzyme A to a Ser of acyl-carrier-protein.</text>
</comment>
<keyword evidence="1 8" id="KW-0444">Lipid biosynthesis</keyword>
<keyword evidence="4 8" id="KW-0276">Fatty acid metabolism</keyword>
<dbReference type="InterPro" id="IPR004568">
    <property type="entry name" value="Ppantetheine-prot_Trfase_dom"/>
</dbReference>
<dbReference type="InterPro" id="IPR002582">
    <property type="entry name" value="ACPS"/>
</dbReference>
<gene>
    <name evidence="8 10" type="primary">acpS</name>
    <name evidence="10" type="ORF">F6H94_02865</name>
</gene>
<evidence type="ECO:0000256" key="5">
    <source>
        <dbReference type="ARBA" id="ARBA00022842"/>
    </source>
</evidence>
<dbReference type="KEGG" id="lje:BUE77_01685"/>
<dbReference type="EC" id="2.7.8.7" evidence="8"/>
<organism evidence="10 11">
    <name type="scientific">Lactobacillus jensenii</name>
    <dbReference type="NCBI Taxonomy" id="109790"/>
    <lineage>
        <taxon>Bacteria</taxon>
        <taxon>Bacillati</taxon>
        <taxon>Bacillota</taxon>
        <taxon>Bacilli</taxon>
        <taxon>Lactobacillales</taxon>
        <taxon>Lactobacillaceae</taxon>
        <taxon>Lactobacillus</taxon>
    </lineage>
</organism>
<dbReference type="Pfam" id="PF01648">
    <property type="entry name" value="ACPS"/>
    <property type="match status" value="1"/>
</dbReference>
<dbReference type="HAMAP" id="MF_00101">
    <property type="entry name" value="AcpS"/>
    <property type="match status" value="1"/>
</dbReference>
<comment type="catalytic activity">
    <reaction evidence="8">
        <text>apo-[ACP] + CoA = holo-[ACP] + adenosine 3',5'-bisphosphate + H(+)</text>
        <dbReference type="Rhea" id="RHEA:12068"/>
        <dbReference type="Rhea" id="RHEA-COMP:9685"/>
        <dbReference type="Rhea" id="RHEA-COMP:9690"/>
        <dbReference type="ChEBI" id="CHEBI:15378"/>
        <dbReference type="ChEBI" id="CHEBI:29999"/>
        <dbReference type="ChEBI" id="CHEBI:57287"/>
        <dbReference type="ChEBI" id="CHEBI:58343"/>
        <dbReference type="ChEBI" id="CHEBI:64479"/>
        <dbReference type="EC" id="2.7.8.7"/>
    </reaction>
</comment>
<comment type="subcellular location">
    <subcellularLocation>
        <location evidence="8">Cytoplasm</location>
    </subcellularLocation>
</comment>
<keyword evidence="5 8" id="KW-0460">Magnesium</keyword>
<dbReference type="Proteomes" id="UP000327236">
    <property type="component" value="Unassembled WGS sequence"/>
</dbReference>
<reference evidence="10 11" key="1">
    <citation type="submission" date="2019-09" db="EMBL/GenBank/DDBJ databases">
        <title>Draft genome sequence assemblies of isolates from the urinary tract.</title>
        <authorList>
            <person name="Mores C.R."/>
            <person name="Putonti C."/>
            <person name="Wolfe A.J."/>
        </authorList>
    </citation>
    <scope>NUCLEOTIDE SEQUENCE [LARGE SCALE GENOMIC DNA]</scope>
    <source>
        <strain evidence="10 11">UMB246</strain>
    </source>
</reference>
<dbReference type="AlphaFoldDB" id="A0A5N1ID35"/>
<keyword evidence="7 8" id="KW-0275">Fatty acid biosynthesis</keyword>
<evidence type="ECO:0000256" key="6">
    <source>
        <dbReference type="ARBA" id="ARBA00023098"/>
    </source>
</evidence>
<evidence type="ECO:0000313" key="11">
    <source>
        <dbReference type="Proteomes" id="UP000327236"/>
    </source>
</evidence>
<evidence type="ECO:0000259" key="9">
    <source>
        <dbReference type="Pfam" id="PF01648"/>
    </source>
</evidence>
<feature type="binding site" evidence="8">
    <location>
        <position position="57"/>
    </location>
    <ligand>
        <name>Mg(2+)</name>
        <dbReference type="ChEBI" id="CHEBI:18420"/>
    </ligand>
</feature>
<dbReference type="Gene3D" id="3.90.470.20">
    <property type="entry name" value="4'-phosphopantetheinyl transferase domain"/>
    <property type="match status" value="1"/>
</dbReference>
<name>A0A5N1ID35_LACJE</name>
<evidence type="ECO:0000256" key="2">
    <source>
        <dbReference type="ARBA" id="ARBA00022679"/>
    </source>
</evidence>
<keyword evidence="6 8" id="KW-0443">Lipid metabolism</keyword>